<dbReference type="Gene3D" id="3.40.640.10">
    <property type="entry name" value="Type I PLP-dependent aspartate aminotransferase-like (Major domain)"/>
    <property type="match status" value="1"/>
</dbReference>
<dbReference type="GO" id="GO:0005829">
    <property type="term" value="C:cytosol"/>
    <property type="evidence" value="ECO:0007669"/>
    <property type="project" value="TreeGrafter"/>
</dbReference>
<dbReference type="Pfam" id="PF00202">
    <property type="entry name" value="Aminotran_3"/>
    <property type="match status" value="1"/>
</dbReference>
<evidence type="ECO:0000313" key="7">
    <source>
        <dbReference type="EMBL" id="PDH32546.1"/>
    </source>
</evidence>
<evidence type="ECO:0000256" key="4">
    <source>
        <dbReference type="ARBA" id="ARBA00022679"/>
    </source>
</evidence>
<dbReference type="PIRSF" id="PIRSF000521">
    <property type="entry name" value="Transaminase_4ab_Lys_Orn"/>
    <property type="match status" value="1"/>
</dbReference>
<dbReference type="EMBL" id="NTJZ01000015">
    <property type="protein sequence ID" value="PDH32546.1"/>
    <property type="molecule type" value="Genomic_DNA"/>
</dbReference>
<keyword evidence="3 7" id="KW-0032">Aminotransferase</keyword>
<keyword evidence="4 7" id="KW-0808">Transferase</keyword>
<evidence type="ECO:0000256" key="3">
    <source>
        <dbReference type="ARBA" id="ARBA00022576"/>
    </source>
</evidence>
<sequence>MTSEYFRHGYNKYLLHPWANFNELGADENKTVITRGEGIYIYDADGNRLLDGPAGMWCMQLGYGRSEIAEAVSQQMTQLAYSSPFNVVNDKEVELAGRIASKTPGDLNRIFFTTCGSTAVDAALRLCHLASNIKDQPNCKHILSRESGYHGSSFLSASITGKERDKSAMDVLTDKIHFISEPCFYHHPNFASEEEFCDFLIDELEDKIKELGAENIMCFIAEPILASGGVIVPPENYNYRCWETVKKYGITYIADEVVTGFGRLGHWFVSEEVMGIVPDIIIFAKGITAGHIPLGGYAVSERYLQELSDDKNEFLYANGFTWSGNPVACAAALASWDIFEKENVFDHVKEISTYFQQQLKTLEQIPLVGEVRGVGLMAAIETSVQSSNENDRLEKDYAVGELVDRHCQRLGLLVRPFINLCIISPPLVIVEAQVDELVSILKKGLELTLADLREQGIWQDASSSQNTPSANRALNS</sequence>
<gene>
    <name evidence="7" type="ORF">CNF02_11535</name>
</gene>
<dbReference type="InterPro" id="IPR015422">
    <property type="entry name" value="PyrdxlP-dep_Trfase_small"/>
</dbReference>
<dbReference type="PANTHER" id="PTHR43094">
    <property type="entry name" value="AMINOTRANSFERASE"/>
    <property type="match status" value="1"/>
</dbReference>
<evidence type="ECO:0000256" key="6">
    <source>
        <dbReference type="RuleBase" id="RU003560"/>
    </source>
</evidence>
<dbReference type="InterPro" id="IPR015421">
    <property type="entry name" value="PyrdxlP-dep_Trfase_major"/>
</dbReference>
<dbReference type="Gene3D" id="3.90.1150.10">
    <property type="entry name" value="Aspartate Aminotransferase, domain 1"/>
    <property type="match status" value="1"/>
</dbReference>
<evidence type="ECO:0000313" key="8">
    <source>
        <dbReference type="Proteomes" id="UP000219329"/>
    </source>
</evidence>
<comment type="cofactor">
    <cofactor evidence="1">
        <name>pyridoxal 5'-phosphate</name>
        <dbReference type="ChEBI" id="CHEBI:597326"/>
    </cofactor>
</comment>
<keyword evidence="5 6" id="KW-0663">Pyridoxal phosphate</keyword>
<dbReference type="CDD" id="cd00610">
    <property type="entry name" value="OAT_like"/>
    <property type="match status" value="1"/>
</dbReference>
<reference evidence="7 8" key="1">
    <citation type="submission" date="2017-08" db="EMBL/GenBank/DDBJ databases">
        <title>Fine stratification of microbial communities through a metagenomic profile of the photic zone.</title>
        <authorList>
            <person name="Haro-Moreno J.M."/>
            <person name="Lopez-Perez M."/>
            <person name="De La Torre J."/>
            <person name="Picazo A."/>
            <person name="Camacho A."/>
            <person name="Rodriguez-Valera F."/>
        </authorList>
    </citation>
    <scope>NUCLEOTIDE SEQUENCE [LARGE SCALE GENOMIC DNA]</scope>
    <source>
        <strain evidence="7">MED-G28</strain>
    </source>
</reference>
<accession>A0A2A5W8R2</accession>
<dbReference type="InterPro" id="IPR015424">
    <property type="entry name" value="PyrdxlP-dep_Trfase"/>
</dbReference>
<comment type="caution">
    <text evidence="7">The sequence shown here is derived from an EMBL/GenBank/DDBJ whole genome shotgun (WGS) entry which is preliminary data.</text>
</comment>
<dbReference type="PANTHER" id="PTHR43094:SF1">
    <property type="entry name" value="AMINOTRANSFERASE CLASS-III"/>
    <property type="match status" value="1"/>
</dbReference>
<proteinExistence type="inferred from homology"/>
<dbReference type="FunFam" id="3.40.640.10:FF:000014">
    <property type="entry name" value="Adenosylmethionine-8-amino-7-oxononanoate aminotransferase, probable"/>
    <property type="match status" value="1"/>
</dbReference>
<dbReference type="GO" id="GO:0030170">
    <property type="term" value="F:pyridoxal phosphate binding"/>
    <property type="evidence" value="ECO:0007669"/>
    <property type="project" value="InterPro"/>
</dbReference>
<evidence type="ECO:0000256" key="5">
    <source>
        <dbReference type="ARBA" id="ARBA00022898"/>
    </source>
</evidence>
<dbReference type="PROSITE" id="PS00600">
    <property type="entry name" value="AA_TRANSFER_CLASS_3"/>
    <property type="match status" value="1"/>
</dbReference>
<dbReference type="InterPro" id="IPR005814">
    <property type="entry name" value="Aminotrans_3"/>
</dbReference>
<dbReference type="InterPro" id="IPR049704">
    <property type="entry name" value="Aminotrans_3_PPA_site"/>
</dbReference>
<evidence type="ECO:0000256" key="2">
    <source>
        <dbReference type="ARBA" id="ARBA00008954"/>
    </source>
</evidence>
<evidence type="ECO:0000256" key="1">
    <source>
        <dbReference type="ARBA" id="ARBA00001933"/>
    </source>
</evidence>
<comment type="similarity">
    <text evidence="2 6">Belongs to the class-III pyridoxal-phosphate-dependent aminotransferase family.</text>
</comment>
<dbReference type="Proteomes" id="UP000219329">
    <property type="component" value="Unassembled WGS sequence"/>
</dbReference>
<dbReference type="AlphaFoldDB" id="A0A2A5W8R2"/>
<name>A0A2A5W8R2_9GAMM</name>
<dbReference type="GO" id="GO:0008483">
    <property type="term" value="F:transaminase activity"/>
    <property type="evidence" value="ECO:0007669"/>
    <property type="project" value="UniProtKB-KW"/>
</dbReference>
<organism evidence="7 8">
    <name type="scientific">OM182 bacterium MED-G28</name>
    <dbReference type="NCBI Taxonomy" id="1986256"/>
    <lineage>
        <taxon>Bacteria</taxon>
        <taxon>Pseudomonadati</taxon>
        <taxon>Pseudomonadota</taxon>
        <taxon>Gammaproteobacteria</taxon>
        <taxon>OMG group</taxon>
        <taxon>OM182 clade</taxon>
    </lineage>
</organism>
<dbReference type="SUPFAM" id="SSF53383">
    <property type="entry name" value="PLP-dependent transferases"/>
    <property type="match status" value="1"/>
</dbReference>
<protein>
    <submittedName>
        <fullName evidence="7">Aspartate aminotransferase family protein</fullName>
    </submittedName>
</protein>